<dbReference type="GO" id="GO:0008761">
    <property type="term" value="F:UDP-N-acetylglucosamine 2-epimerase activity"/>
    <property type="evidence" value="ECO:0007669"/>
    <property type="project" value="UniProtKB-EC"/>
</dbReference>
<dbReference type="CDD" id="cd03786">
    <property type="entry name" value="GTB_UDP-GlcNAc_2-Epimerase"/>
    <property type="match status" value="1"/>
</dbReference>
<feature type="domain" description="UDP-N-acetylglucosamine 2-epimerase" evidence="5">
    <location>
        <begin position="29"/>
        <end position="383"/>
    </location>
</feature>
<dbReference type="PANTHER" id="PTHR43174">
    <property type="entry name" value="UDP-N-ACETYLGLUCOSAMINE 2-EPIMERASE"/>
    <property type="match status" value="1"/>
</dbReference>
<evidence type="ECO:0000256" key="2">
    <source>
        <dbReference type="ARBA" id="ARBA00038209"/>
    </source>
</evidence>
<dbReference type="Proteomes" id="UP000533637">
    <property type="component" value="Unassembled WGS sequence"/>
</dbReference>
<dbReference type="NCBIfam" id="TIGR00236">
    <property type="entry name" value="wecB"/>
    <property type="match status" value="1"/>
</dbReference>
<dbReference type="EC" id="5.1.3.14" evidence="3"/>
<evidence type="ECO:0000259" key="5">
    <source>
        <dbReference type="Pfam" id="PF02350"/>
    </source>
</evidence>
<keyword evidence="1 4" id="KW-0413">Isomerase</keyword>
<dbReference type="InterPro" id="IPR003331">
    <property type="entry name" value="UDP_GlcNAc_Epimerase_2_dom"/>
</dbReference>
<sequence>MKKIMLVFGTRPEAIKMAPLIKEFQKYPEQFQTIVCVTGQHREMLDQVLHLFDIHPDYDLNIMKQGQDLYDVTARVLTNMRDVLQKANPDLVLVHGDTTTSTAAALAAFYQQIPVGHIEAGLRTHNIYSPWPEEMNRQITGRIASYHFSPTSLSKKNLLAEGIDENRITVTGNTVIDALYHVVSQIKNKDNLRQQLIADLETAGYKIARLSEQSNRKLVLITGHRRENFGTGFIAMCKAIKTLAEKYPDVDFVYPMHLNPNVRKPIQEVFGNTHLPNMFFIEPQEYLPFVYLMERSAIVLTDSGGIQEEAPGLGKPVLVMRDTTERPEAVDAGTVKLVGTDFVKILDETSRLLENQAYYEQMSKAVNPYGDGLASERIVTKIKEIL</sequence>
<dbReference type="PANTHER" id="PTHR43174:SF2">
    <property type="entry name" value="UDP-N-ACETYLGLUCOSAMINE 2-EPIMERASE"/>
    <property type="match status" value="1"/>
</dbReference>
<evidence type="ECO:0000256" key="3">
    <source>
        <dbReference type="ARBA" id="ARBA00038858"/>
    </source>
</evidence>
<gene>
    <name evidence="6" type="ORF">GGQ57_002261</name>
</gene>
<evidence type="ECO:0000256" key="1">
    <source>
        <dbReference type="ARBA" id="ARBA00023235"/>
    </source>
</evidence>
<reference evidence="6 7" key="1">
    <citation type="submission" date="2020-08" db="EMBL/GenBank/DDBJ databases">
        <title>Genomic Encyclopedia of Type Strains, Phase IV (KMG-IV): sequencing the most valuable type-strain genomes for metagenomic binning, comparative biology and taxonomic classification.</title>
        <authorList>
            <person name="Goeker M."/>
        </authorList>
    </citation>
    <scope>NUCLEOTIDE SEQUENCE [LARGE SCALE GENOMIC DNA]</scope>
    <source>
        <strain evidence="6 7">DSM 102983</strain>
    </source>
</reference>
<dbReference type="SUPFAM" id="SSF53756">
    <property type="entry name" value="UDP-Glycosyltransferase/glycogen phosphorylase"/>
    <property type="match status" value="1"/>
</dbReference>
<dbReference type="Pfam" id="PF02350">
    <property type="entry name" value="Epimerase_2"/>
    <property type="match status" value="1"/>
</dbReference>
<evidence type="ECO:0000313" key="6">
    <source>
        <dbReference type="EMBL" id="MBB4622361.1"/>
    </source>
</evidence>
<evidence type="ECO:0000313" key="7">
    <source>
        <dbReference type="Proteomes" id="UP000533637"/>
    </source>
</evidence>
<dbReference type="RefSeq" id="WP_122374092.1">
    <property type="nucleotide sequence ID" value="NZ_BMPB01000013.1"/>
</dbReference>
<dbReference type="InterPro" id="IPR029767">
    <property type="entry name" value="WecB-like"/>
</dbReference>
<proteinExistence type="inferred from homology"/>
<protein>
    <recommendedName>
        <fullName evidence="3">UDP-N-acetylglucosamine 2-epimerase (non-hydrolyzing)</fullName>
        <ecNumber evidence="3">5.1.3.14</ecNumber>
    </recommendedName>
</protein>
<accession>A0ABR6KLS5</accession>
<dbReference type="EMBL" id="JACHOC010000004">
    <property type="protein sequence ID" value="MBB4622361.1"/>
    <property type="molecule type" value="Genomic_DNA"/>
</dbReference>
<comment type="similarity">
    <text evidence="2 4">Belongs to the UDP-N-acetylglucosamine 2-epimerase family.</text>
</comment>
<organism evidence="6 7">
    <name type="scientific">Parabacteroides faecis</name>
    <dbReference type="NCBI Taxonomy" id="1217282"/>
    <lineage>
        <taxon>Bacteria</taxon>
        <taxon>Pseudomonadati</taxon>
        <taxon>Bacteroidota</taxon>
        <taxon>Bacteroidia</taxon>
        <taxon>Bacteroidales</taxon>
        <taxon>Tannerellaceae</taxon>
        <taxon>Parabacteroides</taxon>
    </lineage>
</organism>
<dbReference type="Gene3D" id="3.40.50.2000">
    <property type="entry name" value="Glycogen Phosphorylase B"/>
    <property type="match status" value="2"/>
</dbReference>
<evidence type="ECO:0000256" key="4">
    <source>
        <dbReference type="RuleBase" id="RU003513"/>
    </source>
</evidence>
<name>A0ABR6KLS5_9BACT</name>
<keyword evidence="7" id="KW-1185">Reference proteome</keyword>
<comment type="caution">
    <text evidence="6">The sequence shown here is derived from an EMBL/GenBank/DDBJ whole genome shotgun (WGS) entry which is preliminary data.</text>
</comment>